<comment type="caution">
    <text evidence="2">The sequence shown here is derived from an EMBL/GenBank/DDBJ whole genome shotgun (WGS) entry which is preliminary data.</text>
</comment>
<dbReference type="AlphaFoldDB" id="A0A395V3M4"/>
<dbReference type="RefSeq" id="WP_118098493.1">
    <property type="nucleotide sequence ID" value="NZ_QRVL01000022.1"/>
</dbReference>
<accession>A0A395V3M4</accession>
<feature type="coiled-coil region" evidence="1">
    <location>
        <begin position="331"/>
        <end position="358"/>
    </location>
</feature>
<name>A0A395V3M4_9FIRM</name>
<dbReference type="Proteomes" id="UP000266172">
    <property type="component" value="Unassembled WGS sequence"/>
</dbReference>
<dbReference type="InterPro" id="IPR025466">
    <property type="entry name" value="DUF4317"/>
</dbReference>
<dbReference type="EMBL" id="QRVL01000022">
    <property type="protein sequence ID" value="RGS36421.1"/>
    <property type="molecule type" value="Genomic_DNA"/>
</dbReference>
<keyword evidence="1" id="KW-0175">Coiled coil</keyword>
<proteinExistence type="predicted"/>
<evidence type="ECO:0000256" key="1">
    <source>
        <dbReference type="SAM" id="Coils"/>
    </source>
</evidence>
<protein>
    <submittedName>
        <fullName evidence="2">DUF4317 domain-containing protein</fullName>
    </submittedName>
</protein>
<gene>
    <name evidence="2" type="ORF">DWX93_15720</name>
</gene>
<reference evidence="2 3" key="1">
    <citation type="submission" date="2018-08" db="EMBL/GenBank/DDBJ databases">
        <title>A genome reference for cultivated species of the human gut microbiota.</title>
        <authorList>
            <person name="Zou Y."/>
            <person name="Xue W."/>
            <person name="Luo G."/>
        </authorList>
    </citation>
    <scope>NUCLEOTIDE SEQUENCE [LARGE SCALE GENOMIC DNA]</scope>
    <source>
        <strain evidence="2 3">AF22-12AC</strain>
    </source>
</reference>
<organism evidence="2 3">
    <name type="scientific">Roseburia hominis</name>
    <dbReference type="NCBI Taxonomy" id="301301"/>
    <lineage>
        <taxon>Bacteria</taxon>
        <taxon>Bacillati</taxon>
        <taxon>Bacillota</taxon>
        <taxon>Clostridia</taxon>
        <taxon>Lachnospirales</taxon>
        <taxon>Lachnospiraceae</taxon>
        <taxon>Roseburia</taxon>
    </lineage>
</organism>
<evidence type="ECO:0000313" key="3">
    <source>
        <dbReference type="Proteomes" id="UP000266172"/>
    </source>
</evidence>
<dbReference type="Pfam" id="PF14199">
    <property type="entry name" value="DUF4317"/>
    <property type="match status" value="1"/>
</dbReference>
<sequence>MNKKDILELKRRFKKDACTFTRLCGCYVDADRNKVTTFGETFLNLEDEEFYKYLEIAKKVMSGTIGNNILELEFPTAKEAPGGRQQFLMGLRESALKNDDLMDTFYDLVIENYSYVGNYLILVFHDAYDVMTKTSDNNKLDESEEVYEYLLCAICPVTLTKPGLGYREDENRIGPRIRDWVVGVPDTGFVFPAFTDRSSDIHSVMFYTRDTKTPHAEFMESGLGCGTKLTATEKKLTFQSIVKEVIGEDEEESDAVFGDIQENLNNMIPVTEDETVEPEPVIVTRSAIADVLAESGVTEEQAAVIENTYENVFGEELPEAGQLVDPKLVEANGKRKEKLELVKQVENLKQQLEETRSVPVSEGDADGEDVPAVKTYDVILRVKPEKVGQIHSQVIDGQKCLVIPMDEDEHAAVNGVNTTV</sequence>
<evidence type="ECO:0000313" key="2">
    <source>
        <dbReference type="EMBL" id="RGS36421.1"/>
    </source>
</evidence>